<dbReference type="AlphaFoldDB" id="A0A3M8B827"/>
<accession>A0A3M8B827</accession>
<comment type="caution">
    <text evidence="1">The sequence shown here is derived from an EMBL/GenBank/DDBJ whole genome shotgun (WGS) entry which is preliminary data.</text>
</comment>
<gene>
    <name evidence="1" type="ORF">EDM57_04850</name>
</gene>
<reference evidence="1 2" key="1">
    <citation type="submission" date="2018-10" db="EMBL/GenBank/DDBJ databases">
        <title>Phylogenomics of Brevibacillus.</title>
        <authorList>
            <person name="Dunlap C."/>
        </authorList>
    </citation>
    <scope>NUCLEOTIDE SEQUENCE [LARGE SCALE GENOMIC DNA]</scope>
    <source>
        <strain evidence="1 2">DSM 100115</strain>
    </source>
</reference>
<evidence type="ECO:0000313" key="2">
    <source>
        <dbReference type="Proteomes" id="UP000268829"/>
    </source>
</evidence>
<proteinExistence type="predicted"/>
<dbReference type="EMBL" id="RHHS01000013">
    <property type="protein sequence ID" value="RNB59473.1"/>
    <property type="molecule type" value="Genomic_DNA"/>
</dbReference>
<sequence length="61" mass="7252">MRDKEIKWEIVGELKMTERQPILVLRNGVYEKDYLDNIKIGEQIRVPFKEECVGKSPEECK</sequence>
<dbReference type="Proteomes" id="UP000268829">
    <property type="component" value="Unassembled WGS sequence"/>
</dbReference>
<organism evidence="1 2">
    <name type="scientific">Brevibacillus gelatini</name>
    <dbReference type="NCBI Taxonomy" id="1655277"/>
    <lineage>
        <taxon>Bacteria</taxon>
        <taxon>Bacillati</taxon>
        <taxon>Bacillota</taxon>
        <taxon>Bacilli</taxon>
        <taxon>Bacillales</taxon>
        <taxon>Paenibacillaceae</taxon>
        <taxon>Brevibacillus</taxon>
    </lineage>
</organism>
<protein>
    <submittedName>
        <fullName evidence="1">Uncharacterized protein</fullName>
    </submittedName>
</protein>
<evidence type="ECO:0000313" key="1">
    <source>
        <dbReference type="EMBL" id="RNB59473.1"/>
    </source>
</evidence>
<keyword evidence="2" id="KW-1185">Reference proteome</keyword>
<dbReference type="RefSeq" id="WP_122903640.1">
    <property type="nucleotide sequence ID" value="NZ_RHHS01000013.1"/>
</dbReference>
<name>A0A3M8B827_9BACL</name>